<dbReference type="Proteomes" id="UP000030745">
    <property type="component" value="Unassembled WGS sequence"/>
</dbReference>
<organism evidence="2 3">
    <name type="scientific">Saprolegnia parasitica (strain CBS 223.65)</name>
    <dbReference type="NCBI Taxonomy" id="695850"/>
    <lineage>
        <taxon>Eukaryota</taxon>
        <taxon>Sar</taxon>
        <taxon>Stramenopiles</taxon>
        <taxon>Oomycota</taxon>
        <taxon>Saprolegniomycetes</taxon>
        <taxon>Saprolegniales</taxon>
        <taxon>Saprolegniaceae</taxon>
        <taxon>Saprolegnia</taxon>
    </lineage>
</organism>
<dbReference type="AlphaFoldDB" id="A0A067CQR0"/>
<name>A0A067CQR0_SAPPC</name>
<dbReference type="OrthoDB" id="10468624at2759"/>
<accession>A0A067CQR0</accession>
<dbReference type="KEGG" id="spar:SPRG_05737"/>
<protein>
    <submittedName>
        <fullName evidence="2">Uncharacterized protein</fullName>
    </submittedName>
</protein>
<dbReference type="EMBL" id="KK583209">
    <property type="protein sequence ID" value="KDO28866.1"/>
    <property type="molecule type" value="Genomic_DNA"/>
</dbReference>
<dbReference type="VEuPathDB" id="FungiDB:SPRG_05737"/>
<reference evidence="2 3" key="1">
    <citation type="journal article" date="2013" name="PLoS Genet.">
        <title>Distinctive expansion of potential virulence genes in the genome of the oomycete fish pathogen Saprolegnia parasitica.</title>
        <authorList>
            <person name="Jiang R.H."/>
            <person name="de Bruijn I."/>
            <person name="Haas B.J."/>
            <person name="Belmonte R."/>
            <person name="Lobach L."/>
            <person name="Christie J."/>
            <person name="van den Ackerveken G."/>
            <person name="Bottin A."/>
            <person name="Bulone V."/>
            <person name="Diaz-Moreno S.M."/>
            <person name="Dumas B."/>
            <person name="Fan L."/>
            <person name="Gaulin E."/>
            <person name="Govers F."/>
            <person name="Grenville-Briggs L.J."/>
            <person name="Horner N.R."/>
            <person name="Levin J.Z."/>
            <person name="Mammella M."/>
            <person name="Meijer H.J."/>
            <person name="Morris P."/>
            <person name="Nusbaum C."/>
            <person name="Oome S."/>
            <person name="Phillips A.J."/>
            <person name="van Rooyen D."/>
            <person name="Rzeszutek E."/>
            <person name="Saraiva M."/>
            <person name="Secombes C.J."/>
            <person name="Seidl M.F."/>
            <person name="Snel B."/>
            <person name="Stassen J.H."/>
            <person name="Sykes S."/>
            <person name="Tripathy S."/>
            <person name="van den Berg H."/>
            <person name="Vega-Arreguin J.C."/>
            <person name="Wawra S."/>
            <person name="Young S.K."/>
            <person name="Zeng Q."/>
            <person name="Dieguez-Uribeondo J."/>
            <person name="Russ C."/>
            <person name="Tyler B.M."/>
            <person name="van West P."/>
        </authorList>
    </citation>
    <scope>NUCLEOTIDE SEQUENCE [LARGE SCALE GENOMIC DNA]</scope>
    <source>
        <strain evidence="2 3">CBS 223.65</strain>
    </source>
</reference>
<evidence type="ECO:0000256" key="1">
    <source>
        <dbReference type="SAM" id="MobiDB-lite"/>
    </source>
</evidence>
<evidence type="ECO:0000313" key="2">
    <source>
        <dbReference type="EMBL" id="KDO28866.1"/>
    </source>
</evidence>
<dbReference type="GeneID" id="24128120"/>
<gene>
    <name evidence="2" type="ORF">SPRG_05737</name>
</gene>
<sequence length="132" mass="14828">MKDPLRLREESDARSRKVQWNASTKLTTARPAPTSPRRDPPAASPPVQAAEDDGARRLIERAFENVWARDIIGHASSSPTKPKLDVVDEPPPIVLDRRLSIDVGPPQRTTELLQLELDRTQRKIAIQAFRAH</sequence>
<proteinExistence type="predicted"/>
<feature type="region of interest" description="Disordered" evidence="1">
    <location>
        <begin position="1"/>
        <end position="54"/>
    </location>
</feature>
<feature type="compositionally biased region" description="Basic and acidic residues" evidence="1">
    <location>
        <begin position="1"/>
        <end position="15"/>
    </location>
</feature>
<evidence type="ECO:0000313" key="3">
    <source>
        <dbReference type="Proteomes" id="UP000030745"/>
    </source>
</evidence>
<dbReference type="RefSeq" id="XP_012200411.1">
    <property type="nucleotide sequence ID" value="XM_012345021.1"/>
</dbReference>
<keyword evidence="3" id="KW-1185">Reference proteome</keyword>